<gene>
    <name evidence="6" type="ORF">F0357_15190</name>
</gene>
<evidence type="ECO:0000313" key="6">
    <source>
        <dbReference type="EMBL" id="MQT13960.1"/>
    </source>
</evidence>
<sequence>MNGASGGPSRRTVLELSAAALAAAWLPRAPAFAADTSAAGTASAAPVPAGPRHGLSVFGDLKYSPDFKAFGYVDPTAPKGGRMIFMPPYWVYNQNPQTFNTLNSFVLKGDAPPRMELCFATLMERALDEPDAVYGAAAESVEILDGGNTVRFRLRDGLTFHDGSPLTADDVVFSVTILKEKGHPQITELTREVVSVTADDSKTVTMRFTGRQTRQLPQSLAQLPIFSKAWYATRDFGAATLEPPLGSGPYKVGRVEAGRVIEYERVADWWGRDLPVHRGTFNFDVIRVLFYRDRQVSFEALKKGDVTFREEFVARTWETGYDFPAARDGRVKKAALPDQRPAGAQGYFLNMRRPAFADPRTREAIGLCFDFEWTNKTLFYGLYQRTQSFFQNSPMMAEGEPSAAELALLEPHRAALPKEVFGPAITAPVSDGSGQDRKLLRRAAELLEAAGWKRQGGNLVDASGAPFTIEFLENDGATSRIVQPFIRNLKLIGITAAERIIDPVQYQRRQDTFDFDVVGARYSLSPTPGEEVRTFWTSAAARQDGSYNLAGIADPVVDALVATMINAPTREDMTNAGRALDRVLRAIRPWVPNWFRATYTVAYWDLFGGPPAPPAYGWPPETLWWFDAARAAAIGRPNG</sequence>
<dbReference type="InterPro" id="IPR000914">
    <property type="entry name" value="SBP_5_dom"/>
</dbReference>
<comment type="subcellular location">
    <subcellularLocation>
        <location evidence="1">Periplasm</location>
    </subcellularLocation>
</comment>
<dbReference type="GO" id="GO:0043190">
    <property type="term" value="C:ATP-binding cassette (ABC) transporter complex"/>
    <property type="evidence" value="ECO:0007669"/>
    <property type="project" value="InterPro"/>
</dbReference>
<dbReference type="PANTHER" id="PTHR30290:SF64">
    <property type="entry name" value="ABC TRANSPORTER PERIPLASMIC BINDING PROTEIN"/>
    <property type="match status" value="1"/>
</dbReference>
<comment type="caution">
    <text evidence="6">The sequence shown here is derived from an EMBL/GenBank/DDBJ whole genome shotgun (WGS) entry which is preliminary data.</text>
</comment>
<dbReference type="SUPFAM" id="SSF53850">
    <property type="entry name" value="Periplasmic binding protein-like II"/>
    <property type="match status" value="1"/>
</dbReference>
<keyword evidence="3 4" id="KW-0732">Signal</keyword>
<dbReference type="CDD" id="cd08497">
    <property type="entry name" value="MbnE-like"/>
    <property type="match status" value="1"/>
</dbReference>
<organism evidence="6 7">
    <name type="scientific">Segnochrobactrum spirostomi</name>
    <dbReference type="NCBI Taxonomy" id="2608987"/>
    <lineage>
        <taxon>Bacteria</taxon>
        <taxon>Pseudomonadati</taxon>
        <taxon>Pseudomonadota</taxon>
        <taxon>Alphaproteobacteria</taxon>
        <taxon>Hyphomicrobiales</taxon>
        <taxon>Segnochrobactraceae</taxon>
        <taxon>Segnochrobactrum</taxon>
    </lineage>
</organism>
<evidence type="ECO:0000256" key="3">
    <source>
        <dbReference type="ARBA" id="ARBA00022729"/>
    </source>
</evidence>
<keyword evidence="7" id="KW-1185">Reference proteome</keyword>
<feature type="signal peptide" evidence="4">
    <location>
        <begin position="1"/>
        <end position="33"/>
    </location>
</feature>
<dbReference type="RefSeq" id="WP_153483699.1">
    <property type="nucleotide sequence ID" value="NZ_VWNA01000001.1"/>
</dbReference>
<dbReference type="Gene3D" id="3.10.105.10">
    <property type="entry name" value="Dipeptide-binding Protein, Domain 3"/>
    <property type="match status" value="1"/>
</dbReference>
<dbReference type="GO" id="GO:0015833">
    <property type="term" value="P:peptide transport"/>
    <property type="evidence" value="ECO:0007669"/>
    <property type="project" value="TreeGrafter"/>
</dbReference>
<accession>A0A6A7Y4A5</accession>
<evidence type="ECO:0000259" key="5">
    <source>
        <dbReference type="Pfam" id="PF00496"/>
    </source>
</evidence>
<dbReference type="InterPro" id="IPR039424">
    <property type="entry name" value="SBP_5"/>
</dbReference>
<dbReference type="GO" id="GO:1904680">
    <property type="term" value="F:peptide transmembrane transporter activity"/>
    <property type="evidence" value="ECO:0007669"/>
    <property type="project" value="TreeGrafter"/>
</dbReference>
<dbReference type="GO" id="GO:0042884">
    <property type="term" value="P:microcin transport"/>
    <property type="evidence" value="ECO:0007669"/>
    <property type="project" value="TreeGrafter"/>
</dbReference>
<name>A0A6A7Y4A5_9HYPH</name>
<dbReference type="InterPro" id="IPR030678">
    <property type="entry name" value="Peptide/Ni-bd"/>
</dbReference>
<comment type="similarity">
    <text evidence="2">Belongs to the bacterial solute-binding protein 5 family.</text>
</comment>
<dbReference type="PROSITE" id="PS51318">
    <property type="entry name" value="TAT"/>
    <property type="match status" value="1"/>
</dbReference>
<dbReference type="GO" id="GO:0030288">
    <property type="term" value="C:outer membrane-bounded periplasmic space"/>
    <property type="evidence" value="ECO:0007669"/>
    <property type="project" value="TreeGrafter"/>
</dbReference>
<reference evidence="6 7" key="1">
    <citation type="submission" date="2019-09" db="EMBL/GenBank/DDBJ databases">
        <title>Segnochrobactrum spirostomi gen. nov., sp. nov., isolated from the ciliate Spirostomum cf. yagiui and description of a novel family, Segnochrobactraceae fam. nov. within the order Rhizobiales of the class Alphaproteobacteria.</title>
        <authorList>
            <person name="Akter S."/>
            <person name="Shazib S.U.A."/>
            <person name="Shin M.K."/>
        </authorList>
    </citation>
    <scope>NUCLEOTIDE SEQUENCE [LARGE SCALE GENOMIC DNA]</scope>
    <source>
        <strain evidence="6 7">Sp-1</strain>
    </source>
</reference>
<evidence type="ECO:0000256" key="4">
    <source>
        <dbReference type="SAM" id="SignalP"/>
    </source>
</evidence>
<feature type="domain" description="Solute-binding protein family 5" evidence="5">
    <location>
        <begin position="133"/>
        <end position="539"/>
    </location>
</feature>
<dbReference type="Pfam" id="PF00496">
    <property type="entry name" value="SBP_bac_5"/>
    <property type="match status" value="1"/>
</dbReference>
<evidence type="ECO:0000313" key="7">
    <source>
        <dbReference type="Proteomes" id="UP000332515"/>
    </source>
</evidence>
<dbReference type="EMBL" id="VWNA01000001">
    <property type="protein sequence ID" value="MQT13960.1"/>
    <property type="molecule type" value="Genomic_DNA"/>
</dbReference>
<evidence type="ECO:0000256" key="2">
    <source>
        <dbReference type="ARBA" id="ARBA00005695"/>
    </source>
</evidence>
<dbReference type="Gene3D" id="3.40.190.10">
    <property type="entry name" value="Periplasmic binding protein-like II"/>
    <property type="match status" value="1"/>
</dbReference>
<dbReference type="Proteomes" id="UP000332515">
    <property type="component" value="Unassembled WGS sequence"/>
</dbReference>
<feature type="chain" id="PRO_5025332963" evidence="4">
    <location>
        <begin position="34"/>
        <end position="639"/>
    </location>
</feature>
<proteinExistence type="inferred from homology"/>
<evidence type="ECO:0000256" key="1">
    <source>
        <dbReference type="ARBA" id="ARBA00004418"/>
    </source>
</evidence>
<protein>
    <submittedName>
        <fullName evidence="6">ABC transporter substrate-binding protein</fullName>
    </submittedName>
</protein>
<dbReference type="InterPro" id="IPR006311">
    <property type="entry name" value="TAT_signal"/>
</dbReference>
<dbReference type="AlphaFoldDB" id="A0A6A7Y4A5"/>
<dbReference type="PIRSF" id="PIRSF002741">
    <property type="entry name" value="MppA"/>
    <property type="match status" value="1"/>
</dbReference>
<dbReference type="PANTHER" id="PTHR30290">
    <property type="entry name" value="PERIPLASMIC BINDING COMPONENT OF ABC TRANSPORTER"/>
    <property type="match status" value="1"/>
</dbReference>